<evidence type="ECO:0000256" key="2">
    <source>
        <dbReference type="SAM" id="MobiDB-lite"/>
    </source>
</evidence>
<dbReference type="CDD" id="cd02995">
    <property type="entry name" value="PDI_a_PDI_a'_C"/>
    <property type="match status" value="1"/>
</dbReference>
<dbReference type="PROSITE" id="PS51352">
    <property type="entry name" value="THIOREDOXIN_2"/>
    <property type="match status" value="2"/>
</dbReference>
<dbReference type="GO" id="GO:0034976">
    <property type="term" value="P:response to endoplasmic reticulum stress"/>
    <property type="evidence" value="ECO:0007669"/>
    <property type="project" value="TreeGrafter"/>
</dbReference>
<evidence type="ECO:0000256" key="3">
    <source>
        <dbReference type="SAM" id="SignalP"/>
    </source>
</evidence>
<dbReference type="PANTHER" id="PTHR18929:SF246">
    <property type="entry name" value="PROTEIN DISULFIDE ISOMERASE-LIKE 1-4"/>
    <property type="match status" value="1"/>
</dbReference>
<dbReference type="EMBL" id="HE573026">
    <property type="protein sequence ID" value="CCC51765.1"/>
    <property type="molecule type" value="Genomic_DNA"/>
</dbReference>
<evidence type="ECO:0000313" key="5">
    <source>
        <dbReference type="EMBL" id="CCC51765.1"/>
    </source>
</evidence>
<feature type="compositionally biased region" description="Polar residues" evidence="2">
    <location>
        <begin position="461"/>
        <end position="474"/>
    </location>
</feature>
<dbReference type="PRINTS" id="PR00421">
    <property type="entry name" value="THIOREDOXIN"/>
</dbReference>
<dbReference type="Pfam" id="PF13848">
    <property type="entry name" value="Thioredoxin_6"/>
    <property type="match status" value="1"/>
</dbReference>
<dbReference type="InterPro" id="IPR036249">
    <property type="entry name" value="Thioredoxin-like_sf"/>
</dbReference>
<accession>G0U7A7</accession>
<keyword evidence="3" id="KW-0732">Signal</keyword>
<dbReference type="Gene3D" id="3.40.30.10">
    <property type="entry name" value="Glutaredoxin"/>
    <property type="match status" value="4"/>
</dbReference>
<dbReference type="PANTHER" id="PTHR18929">
    <property type="entry name" value="PROTEIN DISULFIDE ISOMERASE"/>
    <property type="match status" value="1"/>
</dbReference>
<dbReference type="GO" id="GO:0006457">
    <property type="term" value="P:protein folding"/>
    <property type="evidence" value="ECO:0007669"/>
    <property type="project" value="TreeGrafter"/>
</dbReference>
<dbReference type="GO" id="GO:0003756">
    <property type="term" value="F:protein disulfide isomerase activity"/>
    <property type="evidence" value="ECO:0007669"/>
    <property type="project" value="UniProtKB-EC"/>
</dbReference>
<feature type="region of interest" description="Disordered" evidence="2">
    <location>
        <begin position="461"/>
        <end position="504"/>
    </location>
</feature>
<sequence length="504" mass="55638">MYFLLLLALGLALPCVESVEIINGTDQNFVDIVNKSAVALVKFYSPSCIFCQKLEPEWVEAAKNISFDIAMVDVNCVKETGVAANFSIKAYPTILLLRYGEVADTYVGARNSKSIVTYARSQIGPAVENVTDGERVTEVRGEFETVCVGLTSDVNSTLANSLAKVAPTLRTKIKFLLATDTKVLPNYKPESIVVFRSDGEEEVYDGPMEEANVTTFLSAAGVPFAGEINGSTYMIYSDIKKPMGWVFMRPKENQSSELKEKLTAIAKKVRSDVIILWTNVEEVPVHKNFGMEDDTKFPAFLIMRGGKRYVFPTNETLTADSLEKFAFDFIAGKINATIKSLPVPENETVDGLTTIVGSTFDHHVRSGKDLLIEFFAPWCGHCQRLAPTYAKLAKEVEAANVIIGALDATANDWDTTMFKVTGLPTIYFLPQGKEPILYDGDRSFLDLYKFIRNHSTTFSISETPTLSNESSAKNETAGKEKPDASETEKKKEEPDKSEGEKGDL</sequence>
<dbReference type="InterPro" id="IPR017937">
    <property type="entry name" value="Thioredoxin_CS"/>
</dbReference>
<dbReference type="InterPro" id="IPR013766">
    <property type="entry name" value="Thioredoxin_domain"/>
</dbReference>
<feature type="signal peptide" evidence="3">
    <location>
        <begin position="1"/>
        <end position="18"/>
    </location>
</feature>
<reference evidence="5" key="1">
    <citation type="journal article" date="2012" name="Proc. Natl. Acad. Sci. U.S.A.">
        <title>Antigenic diversity is generated by distinct evolutionary mechanisms in African trypanosome species.</title>
        <authorList>
            <person name="Jackson A.P."/>
            <person name="Berry A."/>
            <person name="Aslett M."/>
            <person name="Allison H.C."/>
            <person name="Burton P."/>
            <person name="Vavrova-Anderson J."/>
            <person name="Brown R."/>
            <person name="Browne H."/>
            <person name="Corton N."/>
            <person name="Hauser H."/>
            <person name="Gamble J."/>
            <person name="Gilderthorp R."/>
            <person name="Marcello L."/>
            <person name="McQuillan J."/>
            <person name="Otto T.D."/>
            <person name="Quail M.A."/>
            <person name="Sanders M.J."/>
            <person name="van Tonder A."/>
            <person name="Ginger M.L."/>
            <person name="Field M.C."/>
            <person name="Barry J.D."/>
            <person name="Hertz-Fowler C."/>
            <person name="Berriman M."/>
        </authorList>
    </citation>
    <scope>NUCLEOTIDE SEQUENCE</scope>
    <source>
        <strain evidence="5">Y486</strain>
    </source>
</reference>
<dbReference type="EC" id="5.3.4.1" evidence="5"/>
<name>G0U7A7_TRYVY</name>
<comment type="similarity">
    <text evidence="1">Belongs to the protein disulfide isomerase family.</text>
</comment>
<dbReference type="CDD" id="cd02961">
    <property type="entry name" value="PDI_a_family"/>
    <property type="match status" value="1"/>
</dbReference>
<dbReference type="GO" id="GO:0005783">
    <property type="term" value="C:endoplasmic reticulum"/>
    <property type="evidence" value="ECO:0007669"/>
    <property type="project" value="TreeGrafter"/>
</dbReference>
<dbReference type="Pfam" id="PF00085">
    <property type="entry name" value="Thioredoxin"/>
    <property type="match status" value="2"/>
</dbReference>
<dbReference type="CDD" id="cd02981">
    <property type="entry name" value="PDI_b_family"/>
    <property type="match status" value="1"/>
</dbReference>
<dbReference type="CDD" id="cd02982">
    <property type="entry name" value="PDI_b'_family"/>
    <property type="match status" value="1"/>
</dbReference>
<organism evidence="5">
    <name type="scientific">Trypanosoma vivax (strain Y486)</name>
    <dbReference type="NCBI Taxonomy" id="1055687"/>
    <lineage>
        <taxon>Eukaryota</taxon>
        <taxon>Discoba</taxon>
        <taxon>Euglenozoa</taxon>
        <taxon>Kinetoplastea</taxon>
        <taxon>Metakinetoplastina</taxon>
        <taxon>Trypanosomatida</taxon>
        <taxon>Trypanosomatidae</taxon>
        <taxon>Trypanosoma</taxon>
        <taxon>Duttonella</taxon>
    </lineage>
</organism>
<feature type="domain" description="Thioredoxin" evidence="4">
    <location>
        <begin position="7"/>
        <end position="124"/>
    </location>
</feature>
<evidence type="ECO:0000259" key="4">
    <source>
        <dbReference type="PROSITE" id="PS51352"/>
    </source>
</evidence>
<gene>
    <name evidence="5" type="ORF">TVY486_1008110</name>
</gene>
<feature type="chain" id="PRO_5003410027" evidence="3">
    <location>
        <begin position="19"/>
        <end position="504"/>
    </location>
</feature>
<feature type="compositionally biased region" description="Basic and acidic residues" evidence="2">
    <location>
        <begin position="476"/>
        <end position="504"/>
    </location>
</feature>
<protein>
    <submittedName>
        <fullName evidence="5">Protein disulfide isomerase</fullName>
        <ecNumber evidence="5">5.3.4.1</ecNumber>
    </submittedName>
</protein>
<proteinExistence type="inferred from homology"/>
<feature type="domain" description="Thioredoxin" evidence="4">
    <location>
        <begin position="316"/>
        <end position="456"/>
    </location>
</feature>
<dbReference type="PROSITE" id="PS00194">
    <property type="entry name" value="THIOREDOXIN_1"/>
    <property type="match status" value="1"/>
</dbReference>
<dbReference type="SUPFAM" id="SSF52833">
    <property type="entry name" value="Thioredoxin-like"/>
    <property type="match status" value="4"/>
</dbReference>
<keyword evidence="5" id="KW-0413">Isomerase</keyword>
<dbReference type="VEuPathDB" id="TriTrypDB:TvY486_1008110"/>
<dbReference type="AlphaFoldDB" id="G0U7A7"/>
<evidence type="ECO:0000256" key="1">
    <source>
        <dbReference type="ARBA" id="ARBA00006347"/>
    </source>
</evidence>